<evidence type="ECO:0000256" key="12">
    <source>
        <dbReference type="ARBA" id="ARBA00023201"/>
    </source>
</evidence>
<sequence length="1223" mass="136762">MTSRWLRAQSFLKTLATGGMVAPDPEAGGVRRITFVGGSPTPRLSPYPSNYISTTKYSLLTFLPKNLFEQFMKKANAYFLVIAILSSMPFSPKNPWVSILPLIFVLTVSAVKEAIEDYARYKMDQALNNTQVLHWNGTQWAYISWKDIVVGDLLKIEDNTAFPADILLLQSAGVHGICTIETSNLDGETNLKIKRAIGCTCDIPATEDGGDYAKRLKIEVESSLPNAKMDRNSWEGTISGITKDKEPAGMTQLLLRGCTLRNTKWIIGLAIFSGPQTKLMLNNKVAIFKRSSVDRTVDKALYVIFAMQSILYVSGMVAQWVWLNKNAFPHYYLGYAGENLLSEQVLGIFTYLILLDTLVPISLYVSMELVKFTQAWLINQDLRMYHEETDTPAKARTSNLNEELGQVEYLFSDKTGTLTQNKMEFLRCSVGGVKYGPGEMVKQKDSRPILPMETGLPAASPTFRFGDNRPIYHIDENAPNSGKMDNFLTLLAVCHTVICEAGLPGNDAVEYQASSPDERALVIAAQNLHYYFYERQACNIVVDSETIDGQVCLVNIRGQVVRFEIMAILEFNSTRKRMSVVARDSRDNLIKLFCKGADNVILERLSTTSRNDDWPPAESHLREYAQEGLRTLCCAARVIPHGEFMEWYGKLKAAQSSMEERDFKIAQCAEAIERNLTLVGCTAIEDRLQEGVPECIASLAAAGIKVWVLTGDKVETAINIGRSANLLTDKMRGDNNLIVIDIDEHLDEAEASRRTMEELERGLQIVADKPEHSDDSGLVISGKALGFMFPVRRRTAQGKEIAATADEVRSEKHLQMKLLQLCKKCKAVICCRVSPIQKAQIVLLIKNNEIGKVTLAIGDGANDVPMIKAAHVGIGISGQEGLQAVMASDYAIAQFRFLTQLLLVHGAWSYRRISALINYSFYKNVVISLSQFLYAFFNGYSAQLFFDAYTGSLYNMAFTSFPILLAAVFNRDVSAKSSRRFPSLYECGQRRTYFNIPLLLIWIAKGILHAVILMLFAASMIMTDPVSSDGRSNDQWVASSGVYFAIVILVNIEVSYLTTTWVSFSFQWMFITFVLWFLWLVVDSVSFLTPNMYGAATRMLSIPTVWLYLPIVIGTCLIPELVYYYVQVDVFPDRLRLIRELEADKSDAIEKAVDAWLSPHAPIAKAGSARKFEMMELGKLPVSAVEHLGWAPFHEDERGPDFVMGQAEFVNRSIHEDVNVPSP</sequence>
<evidence type="ECO:0000256" key="17">
    <source>
        <dbReference type="PIRSR" id="PIRSR606539-3"/>
    </source>
</evidence>
<feature type="binding site" evidence="16">
    <location>
        <position position="630"/>
    </location>
    <ligand>
        <name>ATP</name>
        <dbReference type="ChEBI" id="CHEBI:30616"/>
    </ligand>
</feature>
<evidence type="ECO:0000256" key="10">
    <source>
        <dbReference type="ARBA" id="ARBA00023053"/>
    </source>
</evidence>
<evidence type="ECO:0000256" key="2">
    <source>
        <dbReference type="ARBA" id="ARBA00008109"/>
    </source>
</evidence>
<feature type="transmembrane region" description="Helical" evidence="18">
    <location>
        <begin position="1069"/>
        <end position="1093"/>
    </location>
</feature>
<comment type="cofactor">
    <cofactor evidence="17">
        <name>Mg(2+)</name>
        <dbReference type="ChEBI" id="CHEBI:18420"/>
    </cofactor>
</comment>
<dbReference type="AlphaFoldDB" id="A0A0G4ILF3"/>
<dbReference type="EMBL" id="OVEO01000001">
    <property type="protein sequence ID" value="SPQ93514.1"/>
    <property type="molecule type" value="Genomic_DNA"/>
</dbReference>
<dbReference type="GO" id="GO:0016887">
    <property type="term" value="F:ATP hydrolysis activity"/>
    <property type="evidence" value="ECO:0007669"/>
    <property type="project" value="InterPro"/>
</dbReference>
<keyword evidence="12" id="KW-0739">Sodium transport</keyword>
<feature type="binding site" evidence="16">
    <location>
        <position position="571"/>
    </location>
    <ligand>
        <name>ATP</name>
        <dbReference type="ChEBI" id="CHEBI:30616"/>
    </ligand>
</feature>
<dbReference type="PANTHER" id="PTHR24092">
    <property type="entry name" value="PROBABLE PHOSPHOLIPID-TRANSPORTING ATPASE"/>
    <property type="match status" value="1"/>
</dbReference>
<dbReference type="Gene3D" id="3.40.50.1000">
    <property type="entry name" value="HAD superfamily/HAD-like"/>
    <property type="match status" value="1"/>
</dbReference>
<dbReference type="SUPFAM" id="SSF81660">
    <property type="entry name" value="Metal cation-transporting ATPase, ATP-binding domain N"/>
    <property type="match status" value="1"/>
</dbReference>
<dbReference type="InterPro" id="IPR023298">
    <property type="entry name" value="ATPase_P-typ_TM_dom_sf"/>
</dbReference>
<protein>
    <recommendedName>
        <fullName evidence="18">Phospholipid-transporting ATPase</fullName>
        <ecNumber evidence="18">7.6.2.1</ecNumber>
    </recommendedName>
</protein>
<dbReference type="FunFam" id="3.40.50.1000:FF:000014">
    <property type="entry name" value="Phospholipid-transporting ATPase"/>
    <property type="match status" value="1"/>
</dbReference>
<dbReference type="OrthoDB" id="377733at2759"/>
<feature type="binding site" evidence="16">
    <location>
        <position position="710"/>
    </location>
    <ligand>
        <name>ATP</name>
        <dbReference type="ChEBI" id="CHEBI:30616"/>
    </ligand>
</feature>
<dbReference type="InterPro" id="IPR018303">
    <property type="entry name" value="ATPase_P-typ_P_site"/>
</dbReference>
<evidence type="ECO:0000313" key="22">
    <source>
        <dbReference type="EMBL" id="SPQ93514.1"/>
    </source>
</evidence>
<feature type="binding site" evidence="16">
    <location>
        <position position="832"/>
    </location>
    <ligand>
        <name>ATP</name>
        <dbReference type="ChEBI" id="CHEBI:30616"/>
    </ligand>
</feature>
<dbReference type="InterPro" id="IPR006539">
    <property type="entry name" value="P-type_ATPase_IV"/>
</dbReference>
<evidence type="ECO:0000256" key="1">
    <source>
        <dbReference type="ARBA" id="ARBA00004141"/>
    </source>
</evidence>
<dbReference type="InterPro" id="IPR036412">
    <property type="entry name" value="HAD-like_sf"/>
</dbReference>
<dbReference type="NCBIfam" id="TIGR01652">
    <property type="entry name" value="ATPase-Plipid"/>
    <property type="match status" value="1"/>
</dbReference>
<feature type="binding site" evidence="16">
    <location>
        <position position="595"/>
    </location>
    <ligand>
        <name>ATP</name>
        <dbReference type="ChEBI" id="CHEBI:30616"/>
    </ligand>
</feature>
<feature type="transmembrane region" description="Helical" evidence="18">
    <location>
        <begin position="300"/>
        <end position="322"/>
    </location>
</feature>
<dbReference type="Gene3D" id="3.40.1110.10">
    <property type="entry name" value="Calcium-transporting ATPase, cytoplasmic domain N"/>
    <property type="match status" value="1"/>
</dbReference>
<evidence type="ECO:0000256" key="15">
    <source>
        <dbReference type="PIRSR" id="PIRSR606539-1"/>
    </source>
</evidence>
<reference evidence="22 24" key="2">
    <citation type="submission" date="2018-03" db="EMBL/GenBank/DDBJ databases">
        <authorList>
            <person name="Fogelqvist J."/>
        </authorList>
    </citation>
    <scope>NUCLEOTIDE SEQUENCE [LARGE SCALE GENOMIC DNA]</scope>
</reference>
<dbReference type="InterPro" id="IPR023214">
    <property type="entry name" value="HAD_sf"/>
</dbReference>
<feature type="binding site" evidence="17">
    <location>
        <position position="413"/>
    </location>
    <ligand>
        <name>Mg(2+)</name>
        <dbReference type="ChEBI" id="CHEBI:18420"/>
    </ligand>
</feature>
<evidence type="ECO:0000256" key="7">
    <source>
        <dbReference type="ARBA" id="ARBA00022842"/>
    </source>
</evidence>
<dbReference type="SUPFAM" id="SSF81665">
    <property type="entry name" value="Calcium ATPase, transmembrane domain M"/>
    <property type="match status" value="1"/>
</dbReference>
<evidence type="ECO:0000256" key="3">
    <source>
        <dbReference type="ARBA" id="ARBA00022692"/>
    </source>
</evidence>
<dbReference type="InterPro" id="IPR032631">
    <property type="entry name" value="P-type_ATPase_N"/>
</dbReference>
<evidence type="ECO:0000256" key="6">
    <source>
        <dbReference type="ARBA" id="ARBA00022840"/>
    </source>
</evidence>
<dbReference type="GO" id="GO:0000287">
    <property type="term" value="F:magnesium ion binding"/>
    <property type="evidence" value="ECO:0007669"/>
    <property type="project" value="UniProtKB-UniRule"/>
</dbReference>
<comment type="similarity">
    <text evidence="2 18">Belongs to the cation transport ATPase (P-type) (TC 3.A.3) family. Type IV subfamily.</text>
</comment>
<feature type="domain" description="P-type ATPase C-terminal" evidence="20">
    <location>
        <begin position="885"/>
        <end position="1132"/>
    </location>
</feature>
<feature type="transmembrane region" description="Helical" evidence="18">
    <location>
        <begin position="999"/>
        <end position="1022"/>
    </location>
</feature>
<evidence type="ECO:0000256" key="5">
    <source>
        <dbReference type="ARBA" id="ARBA00022741"/>
    </source>
</evidence>
<evidence type="ECO:0000256" key="4">
    <source>
        <dbReference type="ARBA" id="ARBA00022723"/>
    </source>
</evidence>
<evidence type="ECO:0000256" key="16">
    <source>
        <dbReference type="PIRSR" id="PIRSR606539-2"/>
    </source>
</evidence>
<proteinExistence type="inferred from homology"/>
<keyword evidence="22" id="KW-0496">Mitochondrion</keyword>
<keyword evidence="7 17" id="KW-0460">Magnesium</keyword>
<comment type="catalytic activity">
    <reaction evidence="14">
        <text>Na(+)(in) + ATP + H2O = Na(+)(out) + ADP + phosphate + H(+)</text>
        <dbReference type="Rhea" id="RHEA:14633"/>
        <dbReference type="ChEBI" id="CHEBI:15377"/>
        <dbReference type="ChEBI" id="CHEBI:15378"/>
        <dbReference type="ChEBI" id="CHEBI:29101"/>
        <dbReference type="ChEBI" id="CHEBI:30616"/>
        <dbReference type="ChEBI" id="CHEBI:43474"/>
        <dbReference type="ChEBI" id="CHEBI:456216"/>
        <dbReference type="EC" id="7.2.2.3"/>
    </reaction>
    <physiologicalReaction direction="left-to-right" evidence="14">
        <dbReference type="Rhea" id="RHEA:14634"/>
    </physiologicalReaction>
</comment>
<feature type="binding site" evidence="16">
    <location>
        <position position="862"/>
    </location>
    <ligand>
        <name>ATP</name>
        <dbReference type="ChEBI" id="CHEBI:30616"/>
    </ligand>
</feature>
<evidence type="ECO:0000256" key="11">
    <source>
        <dbReference type="ARBA" id="ARBA00023136"/>
    </source>
</evidence>
<feature type="binding site" evidence="16">
    <location>
        <position position="838"/>
    </location>
    <ligand>
        <name>ATP</name>
        <dbReference type="ChEBI" id="CHEBI:30616"/>
    </ligand>
</feature>
<dbReference type="PROSITE" id="PS00154">
    <property type="entry name" value="ATPASE_E1_E2"/>
    <property type="match status" value="1"/>
</dbReference>
<comment type="catalytic activity">
    <reaction evidence="13 18">
        <text>ATP + H2O + phospholipidSide 1 = ADP + phosphate + phospholipidSide 2.</text>
        <dbReference type="EC" id="7.6.2.1"/>
    </reaction>
</comment>
<keyword evidence="4 17" id="KW-0479">Metal-binding</keyword>
<keyword evidence="10" id="KW-0915">Sodium</keyword>
<dbReference type="GO" id="GO:0008554">
    <property type="term" value="F:P-type sodium transporter activity"/>
    <property type="evidence" value="ECO:0007669"/>
    <property type="project" value="UniProtKB-EC"/>
</dbReference>
<dbReference type="PRINTS" id="PR00119">
    <property type="entry name" value="CATATPASE"/>
</dbReference>
<feature type="binding site" evidence="16">
    <location>
        <position position="518"/>
    </location>
    <ligand>
        <name>ATP</name>
        <dbReference type="ChEBI" id="CHEBI:30616"/>
    </ligand>
</feature>
<dbReference type="STRING" id="37360.A0A0G4ILF3"/>
<keyword evidence="23" id="KW-1185">Reference proteome</keyword>
<keyword evidence="8 18" id="KW-1278">Translocase</keyword>
<feature type="binding site" evidence="16">
    <location>
        <position position="414"/>
    </location>
    <ligand>
        <name>ATP</name>
        <dbReference type="ChEBI" id="CHEBI:30616"/>
    </ligand>
</feature>
<feature type="transmembrane region" description="Helical" evidence="18">
    <location>
        <begin position="921"/>
        <end position="940"/>
    </location>
</feature>
<dbReference type="InterPro" id="IPR008250">
    <property type="entry name" value="ATPase_P-typ_transduc_dom_A_sf"/>
</dbReference>
<dbReference type="InterPro" id="IPR001757">
    <property type="entry name" value="P_typ_ATPase"/>
</dbReference>
<feature type="transmembrane region" description="Helical" evidence="18">
    <location>
        <begin position="1105"/>
        <end position="1126"/>
    </location>
</feature>
<dbReference type="InterPro" id="IPR044492">
    <property type="entry name" value="P_typ_ATPase_HD_dom"/>
</dbReference>
<feature type="binding site" evidence="17">
    <location>
        <position position="415"/>
    </location>
    <ligand>
        <name>Mg(2+)</name>
        <dbReference type="ChEBI" id="CHEBI:18420"/>
    </ligand>
</feature>
<feature type="transmembrane region" description="Helical" evidence="18">
    <location>
        <begin position="1042"/>
        <end position="1062"/>
    </location>
</feature>
<keyword evidence="12" id="KW-0813">Transport</keyword>
<keyword evidence="5 16" id="KW-0547">Nucleotide-binding</keyword>
<name>A0A0G4ILF3_PLABS</name>
<evidence type="ECO:0000256" key="8">
    <source>
        <dbReference type="ARBA" id="ARBA00022967"/>
    </source>
</evidence>
<dbReference type="EMBL" id="CDSF01000046">
    <property type="protein sequence ID" value="CEO95937.1"/>
    <property type="molecule type" value="Genomic_DNA"/>
</dbReference>
<feature type="binding site" evidence="17">
    <location>
        <position position="859"/>
    </location>
    <ligand>
        <name>Mg(2+)</name>
        <dbReference type="ChEBI" id="CHEBI:18420"/>
    </ligand>
</feature>
<dbReference type="GO" id="GO:0045332">
    <property type="term" value="P:phospholipid translocation"/>
    <property type="evidence" value="ECO:0007669"/>
    <property type="project" value="TreeGrafter"/>
</dbReference>
<feature type="binding site" evidence="16">
    <location>
        <position position="413"/>
    </location>
    <ligand>
        <name>ATP</name>
        <dbReference type="ChEBI" id="CHEBI:30616"/>
    </ligand>
</feature>
<geneLocation type="mitochondrion" evidence="22"/>
<keyword evidence="6 16" id="KW-0067">ATP-binding</keyword>
<feature type="binding site" evidence="16">
    <location>
        <position position="711"/>
    </location>
    <ligand>
        <name>ATP</name>
        <dbReference type="ChEBI" id="CHEBI:30616"/>
    </ligand>
</feature>
<evidence type="ECO:0000256" key="9">
    <source>
        <dbReference type="ARBA" id="ARBA00022989"/>
    </source>
</evidence>
<dbReference type="Pfam" id="PF16209">
    <property type="entry name" value="PhoLip_ATPase_N"/>
    <property type="match status" value="1"/>
</dbReference>
<evidence type="ECO:0000256" key="18">
    <source>
        <dbReference type="RuleBase" id="RU362033"/>
    </source>
</evidence>
<feature type="binding site" evidence="17">
    <location>
        <position position="863"/>
    </location>
    <ligand>
        <name>Mg(2+)</name>
        <dbReference type="ChEBI" id="CHEBI:18420"/>
    </ligand>
</feature>
<dbReference type="OMA" id="CHTVICE"/>
<feature type="transmembrane region" description="Helical" evidence="18">
    <location>
        <begin position="75"/>
        <end position="90"/>
    </location>
</feature>
<dbReference type="CDD" id="cd02073">
    <property type="entry name" value="P-type_ATPase_APLT_Dnf-like"/>
    <property type="match status" value="1"/>
</dbReference>
<evidence type="ECO:0000313" key="23">
    <source>
        <dbReference type="Proteomes" id="UP000039324"/>
    </source>
</evidence>
<feature type="active site" description="4-aspartylphosphate intermediate" evidence="15">
    <location>
        <position position="413"/>
    </location>
</feature>
<feature type="binding site" evidence="16">
    <location>
        <position position="415"/>
    </location>
    <ligand>
        <name>ATP</name>
        <dbReference type="ChEBI" id="CHEBI:30616"/>
    </ligand>
</feature>
<dbReference type="GO" id="GO:0005524">
    <property type="term" value="F:ATP binding"/>
    <property type="evidence" value="ECO:0007669"/>
    <property type="project" value="UniProtKB-UniRule"/>
</dbReference>
<dbReference type="SFLD" id="SFLDF00027">
    <property type="entry name" value="p-type_atpase"/>
    <property type="match status" value="1"/>
</dbReference>
<feature type="transmembrane region" description="Helical" evidence="18">
    <location>
        <begin position="96"/>
        <end position="115"/>
    </location>
</feature>
<gene>
    <name evidence="21" type="ORF">PBRA_004627</name>
    <name evidence="22" type="ORF">PLBR_LOCUS729</name>
</gene>
<evidence type="ECO:0000313" key="24">
    <source>
        <dbReference type="Proteomes" id="UP000290189"/>
    </source>
</evidence>
<dbReference type="SUPFAM" id="SSF56784">
    <property type="entry name" value="HAD-like"/>
    <property type="match status" value="1"/>
</dbReference>
<dbReference type="SFLD" id="SFLDG00002">
    <property type="entry name" value="C1.7:_P-type_atpase_like"/>
    <property type="match status" value="1"/>
</dbReference>
<dbReference type="EC" id="7.6.2.1" evidence="18"/>
<feature type="domain" description="P-type ATPase N-terminal" evidence="19">
    <location>
        <begin position="46"/>
        <end position="99"/>
    </location>
</feature>
<dbReference type="SUPFAM" id="SSF81653">
    <property type="entry name" value="Calcium ATPase, transduction domain A"/>
    <property type="match status" value="1"/>
</dbReference>
<feature type="binding site" evidence="16">
    <location>
        <position position="863"/>
    </location>
    <ligand>
        <name>ATP</name>
        <dbReference type="ChEBI" id="CHEBI:30616"/>
    </ligand>
</feature>
<evidence type="ECO:0000259" key="20">
    <source>
        <dbReference type="Pfam" id="PF16212"/>
    </source>
</evidence>
<dbReference type="GO" id="GO:0140326">
    <property type="term" value="F:ATPase-coupled intramembrane lipid transporter activity"/>
    <property type="evidence" value="ECO:0007669"/>
    <property type="project" value="UniProtKB-EC"/>
</dbReference>
<feature type="transmembrane region" description="Helical" evidence="18">
    <location>
        <begin position="345"/>
        <end position="365"/>
    </location>
</feature>
<comment type="subcellular location">
    <subcellularLocation>
        <location evidence="1 18">Membrane</location>
        <topology evidence="1 18">Multi-pass membrane protein</topology>
    </subcellularLocation>
</comment>
<reference evidence="21 23" key="1">
    <citation type="submission" date="2015-02" db="EMBL/GenBank/DDBJ databases">
        <authorList>
            <person name="Chooi Y.-H."/>
        </authorList>
    </citation>
    <scope>NUCLEOTIDE SEQUENCE [LARGE SCALE GENOMIC DNA]</scope>
    <source>
        <strain evidence="21">E3</strain>
    </source>
</reference>
<dbReference type="Pfam" id="PF13246">
    <property type="entry name" value="Cation_ATPase"/>
    <property type="match status" value="1"/>
</dbReference>
<dbReference type="Pfam" id="PF16212">
    <property type="entry name" value="PhoLip_ATPase_C"/>
    <property type="match status" value="1"/>
</dbReference>
<dbReference type="InterPro" id="IPR023299">
    <property type="entry name" value="ATPase_P-typ_cyto_dom_N"/>
</dbReference>
<keyword evidence="3 18" id="KW-0812">Transmembrane</keyword>
<feature type="binding site" evidence="16">
    <location>
        <position position="712"/>
    </location>
    <ligand>
        <name>ATP</name>
        <dbReference type="ChEBI" id="CHEBI:30616"/>
    </ligand>
</feature>
<dbReference type="Proteomes" id="UP000290189">
    <property type="component" value="Unassembled WGS sequence"/>
</dbReference>
<dbReference type="InterPro" id="IPR032630">
    <property type="entry name" value="P_typ_ATPase_c"/>
</dbReference>
<keyword evidence="9 18" id="KW-1133">Transmembrane helix</keyword>
<dbReference type="Proteomes" id="UP000039324">
    <property type="component" value="Unassembled WGS sequence"/>
</dbReference>
<keyword evidence="11 18" id="KW-0472">Membrane</keyword>
<organism evidence="21 23">
    <name type="scientific">Plasmodiophora brassicae</name>
    <name type="common">Clubroot disease agent</name>
    <dbReference type="NCBI Taxonomy" id="37360"/>
    <lineage>
        <taxon>Eukaryota</taxon>
        <taxon>Sar</taxon>
        <taxon>Rhizaria</taxon>
        <taxon>Endomyxa</taxon>
        <taxon>Phytomyxea</taxon>
        <taxon>Plasmodiophorida</taxon>
        <taxon>Plasmodiophoridae</taxon>
        <taxon>Plasmodiophora</taxon>
    </lineage>
</organism>
<dbReference type="FunFam" id="3.40.50.1000:FF:000001">
    <property type="entry name" value="Phospholipid-transporting ATPase IC"/>
    <property type="match status" value="1"/>
</dbReference>
<dbReference type="NCBIfam" id="TIGR01494">
    <property type="entry name" value="ATPase_P-type"/>
    <property type="match status" value="1"/>
</dbReference>
<evidence type="ECO:0000313" key="21">
    <source>
        <dbReference type="EMBL" id="CEO95937.1"/>
    </source>
</evidence>
<evidence type="ECO:0000256" key="13">
    <source>
        <dbReference type="ARBA" id="ARBA00034036"/>
    </source>
</evidence>
<keyword evidence="12" id="KW-0406">Ion transport</keyword>
<dbReference type="PANTHER" id="PTHR24092:SF150">
    <property type="entry name" value="PHOSPHOLIPID-TRANSPORTING ATPASE"/>
    <property type="match status" value="1"/>
</dbReference>
<feature type="transmembrane region" description="Helical" evidence="18">
    <location>
        <begin position="952"/>
        <end position="970"/>
    </location>
</feature>
<evidence type="ECO:0000259" key="19">
    <source>
        <dbReference type="Pfam" id="PF16209"/>
    </source>
</evidence>
<dbReference type="SFLD" id="SFLDS00003">
    <property type="entry name" value="Haloacid_Dehalogenase"/>
    <property type="match status" value="1"/>
</dbReference>
<accession>A0A0G4ILF3</accession>
<dbReference type="Gene3D" id="2.70.150.10">
    <property type="entry name" value="Calcium-transporting ATPase, cytoplasmic transduction domain A"/>
    <property type="match status" value="1"/>
</dbReference>
<dbReference type="GO" id="GO:0005886">
    <property type="term" value="C:plasma membrane"/>
    <property type="evidence" value="ECO:0007669"/>
    <property type="project" value="TreeGrafter"/>
</dbReference>
<evidence type="ECO:0000256" key="14">
    <source>
        <dbReference type="ARBA" id="ARBA00049499"/>
    </source>
</evidence>